<dbReference type="RefSeq" id="WP_024331266.1">
    <property type="nucleotide sequence ID" value="NZ_JASOXK010000003.1"/>
</dbReference>
<comment type="catalytic activity">
    <reaction evidence="4">
        <text>L-aspartate + L-glutamine + ATP + H2O = L-asparagine + L-glutamate + AMP + diphosphate + H(+)</text>
        <dbReference type="Rhea" id="RHEA:12228"/>
        <dbReference type="ChEBI" id="CHEBI:15377"/>
        <dbReference type="ChEBI" id="CHEBI:15378"/>
        <dbReference type="ChEBI" id="CHEBI:29985"/>
        <dbReference type="ChEBI" id="CHEBI:29991"/>
        <dbReference type="ChEBI" id="CHEBI:30616"/>
        <dbReference type="ChEBI" id="CHEBI:33019"/>
        <dbReference type="ChEBI" id="CHEBI:58048"/>
        <dbReference type="ChEBI" id="CHEBI:58359"/>
        <dbReference type="ChEBI" id="CHEBI:456215"/>
        <dbReference type="EC" id="6.3.5.4"/>
    </reaction>
</comment>
<dbReference type="InterPro" id="IPR029055">
    <property type="entry name" value="Ntn_hydrolases_N"/>
</dbReference>
<sequence length="526" mass="59237">MGFEISLRSDGWVSDSSGKLHVWAPLKPEFDLAALAQPLSQQTLAQLPGQWTIVDQRSQSLVLASDRVRSHPLCYGFDGKNWVVTDDVNVFQGSSFWHLNRQDAALFPHIGYVLSDRTLLEGVRALQAGTRVELGEGGQLAHAPYFTYGFLPDPVTDQAEYAQLFTAALEESLGRVLNQAGSRQLVIPLSGGLDSRLMAAFLKQLGAPNVLTFTYGKEGSKEGQISHSVAADLHLPWLFVPLDPAQVRKEWASEQAREFMASVWKGVALPHVQDYYALTQMRQKELIDPDAVILPGHTIVGNMHDEQVLQRRPSGQELNRLLALHHANQQGRSRRICSAEEWLQTVRELADQVRLGRTERDLQAYFEWFNIAERQAKYINNSMAGYEFFGYSWALPMLDLPMWQVWVRGSEELTATRDWYACYTDEIYYRQTGKHLGLFSPKSTQMSPALKQQLLKGMRLLGADKLLAKYRSIRTMVNHPMAFEAFSRKAVPAQVGAYILGASQMGLWASEFVHNEWGNIVPSAQD</sequence>
<reference evidence="6 7" key="1">
    <citation type="submission" date="2017-12" db="EMBL/GenBank/DDBJ databases">
        <title>Phylogenetic diversity of female urinary microbiome.</title>
        <authorList>
            <person name="Thomas-White K."/>
            <person name="Wolfe A.J."/>
        </authorList>
    </citation>
    <scope>NUCLEOTIDE SEQUENCE [LARGE SCALE GENOMIC DNA]</scope>
    <source>
        <strain evidence="6 7">UMB0402</strain>
    </source>
</reference>
<evidence type="ECO:0000256" key="2">
    <source>
        <dbReference type="ARBA" id="ARBA00012737"/>
    </source>
</evidence>
<dbReference type="Gene3D" id="3.40.50.620">
    <property type="entry name" value="HUPs"/>
    <property type="match status" value="1"/>
</dbReference>
<evidence type="ECO:0000256" key="1">
    <source>
        <dbReference type="ARBA" id="ARBA00005187"/>
    </source>
</evidence>
<dbReference type="InterPro" id="IPR001962">
    <property type="entry name" value="Asn_synthase"/>
</dbReference>
<dbReference type="SUPFAM" id="SSF52402">
    <property type="entry name" value="Adenine nucleotide alpha hydrolases-like"/>
    <property type="match status" value="1"/>
</dbReference>
<dbReference type="Gene3D" id="3.60.20.10">
    <property type="entry name" value="Glutamine Phosphoribosylpyrophosphate, subunit 1, domain 1"/>
    <property type="match status" value="1"/>
</dbReference>
<dbReference type="PANTHER" id="PTHR43284">
    <property type="entry name" value="ASPARAGINE SYNTHETASE (GLUTAMINE-HYDROLYZING)"/>
    <property type="match status" value="1"/>
</dbReference>
<keyword evidence="3" id="KW-0061">Asparagine biosynthesis</keyword>
<comment type="pathway">
    <text evidence="1">Amino-acid biosynthesis; L-asparagine biosynthesis; L-asparagine from L-aspartate (L-Gln route): step 1/1.</text>
</comment>
<dbReference type="EC" id="6.3.5.4" evidence="2"/>
<dbReference type="GO" id="GO:0004066">
    <property type="term" value="F:asparagine synthase (glutamine-hydrolyzing) activity"/>
    <property type="evidence" value="ECO:0007669"/>
    <property type="project" value="UniProtKB-EC"/>
</dbReference>
<accession>A0A2I1ILV5</accession>
<name>A0A2I1ILV5_9ACTO</name>
<dbReference type="STRING" id="33007.HMPREF3198_00532"/>
<dbReference type="Pfam" id="PF00733">
    <property type="entry name" value="Asn_synthase"/>
    <property type="match status" value="1"/>
</dbReference>
<protein>
    <recommendedName>
        <fullName evidence="2">asparagine synthase (glutamine-hydrolyzing)</fullName>
        <ecNumber evidence="2">6.3.5.4</ecNumber>
    </recommendedName>
</protein>
<evidence type="ECO:0000256" key="4">
    <source>
        <dbReference type="ARBA" id="ARBA00048741"/>
    </source>
</evidence>
<dbReference type="AlphaFoldDB" id="A0A2I1ILV5"/>
<feature type="domain" description="Asparagine synthetase" evidence="5">
    <location>
        <begin position="181"/>
        <end position="247"/>
    </location>
</feature>
<evidence type="ECO:0000313" key="6">
    <source>
        <dbReference type="EMBL" id="PKY72109.1"/>
    </source>
</evidence>
<dbReference type="InterPro" id="IPR051786">
    <property type="entry name" value="ASN_synthetase/amidase"/>
</dbReference>
<organism evidence="6 7">
    <name type="scientific">Winkia neuii</name>
    <dbReference type="NCBI Taxonomy" id="33007"/>
    <lineage>
        <taxon>Bacteria</taxon>
        <taxon>Bacillati</taxon>
        <taxon>Actinomycetota</taxon>
        <taxon>Actinomycetes</taxon>
        <taxon>Actinomycetales</taxon>
        <taxon>Actinomycetaceae</taxon>
        <taxon>Winkia</taxon>
    </lineage>
</organism>
<dbReference type="EMBL" id="PKKO01000004">
    <property type="protein sequence ID" value="PKY72109.1"/>
    <property type="molecule type" value="Genomic_DNA"/>
</dbReference>
<gene>
    <name evidence="6" type="ORF">CYJ19_07875</name>
</gene>
<dbReference type="PANTHER" id="PTHR43284:SF1">
    <property type="entry name" value="ASPARAGINE SYNTHETASE"/>
    <property type="match status" value="1"/>
</dbReference>
<dbReference type="SUPFAM" id="SSF56235">
    <property type="entry name" value="N-terminal nucleophile aminohydrolases (Ntn hydrolases)"/>
    <property type="match status" value="1"/>
</dbReference>
<keyword evidence="7" id="KW-1185">Reference proteome</keyword>
<evidence type="ECO:0000256" key="3">
    <source>
        <dbReference type="ARBA" id="ARBA00022888"/>
    </source>
</evidence>
<proteinExistence type="predicted"/>
<keyword evidence="3" id="KW-0028">Amino-acid biosynthesis</keyword>
<evidence type="ECO:0000259" key="5">
    <source>
        <dbReference type="Pfam" id="PF00733"/>
    </source>
</evidence>
<dbReference type="GO" id="GO:0006529">
    <property type="term" value="P:asparagine biosynthetic process"/>
    <property type="evidence" value="ECO:0007669"/>
    <property type="project" value="UniProtKB-KW"/>
</dbReference>
<evidence type="ECO:0000313" key="7">
    <source>
        <dbReference type="Proteomes" id="UP000235122"/>
    </source>
</evidence>
<dbReference type="InterPro" id="IPR014729">
    <property type="entry name" value="Rossmann-like_a/b/a_fold"/>
</dbReference>
<dbReference type="Proteomes" id="UP000235122">
    <property type="component" value="Unassembled WGS sequence"/>
</dbReference>
<dbReference type="GeneID" id="35867493"/>
<comment type="caution">
    <text evidence="6">The sequence shown here is derived from an EMBL/GenBank/DDBJ whole genome shotgun (WGS) entry which is preliminary data.</text>
</comment>